<gene>
    <name evidence="2" type="ORF">PENSUB_4417</name>
</gene>
<reference evidence="2 3" key="1">
    <citation type="submission" date="2016-10" db="EMBL/GenBank/DDBJ databases">
        <title>Genome sequence of the ascomycete fungus Penicillium subrubescens.</title>
        <authorList>
            <person name="De Vries R.P."/>
            <person name="Peng M."/>
            <person name="Dilokpimol A."/>
            <person name="Hilden K."/>
            <person name="Makela M.R."/>
            <person name="Grigoriev I."/>
            <person name="Riley R."/>
            <person name="Granchi Z."/>
        </authorList>
    </citation>
    <scope>NUCLEOTIDE SEQUENCE [LARGE SCALE GENOMIC DNA]</scope>
    <source>
        <strain evidence="2 3">CBS 132785</strain>
    </source>
</reference>
<evidence type="ECO:0000313" key="3">
    <source>
        <dbReference type="Proteomes" id="UP000186955"/>
    </source>
</evidence>
<dbReference type="EMBL" id="MNBE01000379">
    <property type="protein sequence ID" value="OKP10243.1"/>
    <property type="molecule type" value="Genomic_DNA"/>
</dbReference>
<evidence type="ECO:0000313" key="2">
    <source>
        <dbReference type="EMBL" id="OKP10243.1"/>
    </source>
</evidence>
<dbReference type="AlphaFoldDB" id="A0A1Q5UCQ0"/>
<feature type="compositionally biased region" description="Basic and acidic residues" evidence="1">
    <location>
        <begin position="1"/>
        <end position="15"/>
    </location>
</feature>
<accession>A0A1Q5UCQ0</accession>
<protein>
    <submittedName>
        <fullName evidence="2">Uncharacterized protein</fullName>
    </submittedName>
</protein>
<name>A0A1Q5UCQ0_9EURO</name>
<evidence type="ECO:0000256" key="1">
    <source>
        <dbReference type="SAM" id="MobiDB-lite"/>
    </source>
</evidence>
<organism evidence="2 3">
    <name type="scientific">Penicillium subrubescens</name>
    <dbReference type="NCBI Taxonomy" id="1316194"/>
    <lineage>
        <taxon>Eukaryota</taxon>
        <taxon>Fungi</taxon>
        <taxon>Dikarya</taxon>
        <taxon>Ascomycota</taxon>
        <taxon>Pezizomycotina</taxon>
        <taxon>Eurotiomycetes</taxon>
        <taxon>Eurotiomycetidae</taxon>
        <taxon>Eurotiales</taxon>
        <taxon>Aspergillaceae</taxon>
        <taxon>Penicillium</taxon>
    </lineage>
</organism>
<dbReference type="Proteomes" id="UP000186955">
    <property type="component" value="Unassembled WGS sequence"/>
</dbReference>
<comment type="caution">
    <text evidence="2">The sequence shown here is derived from an EMBL/GenBank/DDBJ whole genome shotgun (WGS) entry which is preliminary data.</text>
</comment>
<proteinExistence type="predicted"/>
<feature type="region of interest" description="Disordered" evidence="1">
    <location>
        <begin position="1"/>
        <end position="21"/>
    </location>
</feature>
<sequence length="183" mass="20714">MAPEVKWEKPEKEGQRIYQRGTRDGVQIAQWDNIETGQSGSIVGPVEKEYTPEGLTESVHIKAISRFGDEITTHRLDEEDYKKSKENIDIIITTSIGDVTICGDIEFSGLMADIVVESKDTEISMPLSMDYSKRSDEFTCQTPKGSMSGRLYLEKNSVWLWFYLKISDKIWGPASVPLESLKI</sequence>
<keyword evidence="3" id="KW-1185">Reference proteome</keyword>